<reference evidence="1 2" key="1">
    <citation type="submission" date="2019-05" db="EMBL/GenBank/DDBJ databases">
        <title>Another draft genome of Portunus trituberculatus and its Hox gene families provides insights of decapod evolution.</title>
        <authorList>
            <person name="Jeong J.-H."/>
            <person name="Song I."/>
            <person name="Kim S."/>
            <person name="Choi T."/>
            <person name="Kim D."/>
            <person name="Ryu S."/>
            <person name="Kim W."/>
        </authorList>
    </citation>
    <scope>NUCLEOTIDE SEQUENCE [LARGE SCALE GENOMIC DNA]</scope>
    <source>
        <tissue evidence="1">Muscle</tissue>
    </source>
</reference>
<protein>
    <submittedName>
        <fullName evidence="1">Uncharacterized protein</fullName>
    </submittedName>
</protein>
<dbReference type="Proteomes" id="UP000324222">
    <property type="component" value="Unassembled WGS sequence"/>
</dbReference>
<name>A0A5B7CUY6_PORTR</name>
<dbReference type="EMBL" id="VSRR010000249">
    <property type="protein sequence ID" value="MPC12978.1"/>
    <property type="molecule type" value="Genomic_DNA"/>
</dbReference>
<comment type="caution">
    <text evidence="1">The sequence shown here is derived from an EMBL/GenBank/DDBJ whole genome shotgun (WGS) entry which is preliminary data.</text>
</comment>
<gene>
    <name evidence="1" type="ORF">E2C01_005695</name>
</gene>
<evidence type="ECO:0000313" key="2">
    <source>
        <dbReference type="Proteomes" id="UP000324222"/>
    </source>
</evidence>
<dbReference type="AlphaFoldDB" id="A0A5B7CUY6"/>
<keyword evidence="2" id="KW-1185">Reference proteome</keyword>
<sequence length="41" mass="4461">MNINKKHYIPPSSCFTAVSAPGKLTSAVPRVEDIWLDSTDA</sequence>
<organism evidence="1 2">
    <name type="scientific">Portunus trituberculatus</name>
    <name type="common">Swimming crab</name>
    <name type="synonym">Neptunus trituberculatus</name>
    <dbReference type="NCBI Taxonomy" id="210409"/>
    <lineage>
        <taxon>Eukaryota</taxon>
        <taxon>Metazoa</taxon>
        <taxon>Ecdysozoa</taxon>
        <taxon>Arthropoda</taxon>
        <taxon>Crustacea</taxon>
        <taxon>Multicrustacea</taxon>
        <taxon>Malacostraca</taxon>
        <taxon>Eumalacostraca</taxon>
        <taxon>Eucarida</taxon>
        <taxon>Decapoda</taxon>
        <taxon>Pleocyemata</taxon>
        <taxon>Brachyura</taxon>
        <taxon>Eubrachyura</taxon>
        <taxon>Portunoidea</taxon>
        <taxon>Portunidae</taxon>
        <taxon>Portuninae</taxon>
        <taxon>Portunus</taxon>
    </lineage>
</organism>
<proteinExistence type="predicted"/>
<evidence type="ECO:0000313" key="1">
    <source>
        <dbReference type="EMBL" id="MPC12978.1"/>
    </source>
</evidence>
<accession>A0A5B7CUY6</accession>